<evidence type="ECO:0000313" key="1">
    <source>
        <dbReference type="EMBL" id="KAH1046379.1"/>
    </source>
</evidence>
<accession>A0A9D3ULH4</accession>
<sequence>MKGSPLKYNICSHPSEKVQDLSLASLVIRSRWVRSLDAEGLKDLALTKVSWVYGFANHSLVVKDFITLPVIFGDDKHTTTEMIKFLVVDHPVAYKTIFGIKPIEYRCNVRGRAS</sequence>
<protein>
    <submittedName>
        <fullName evidence="1">Uncharacterized protein</fullName>
    </submittedName>
</protein>
<reference evidence="1 2" key="1">
    <citation type="journal article" date="2021" name="Plant Biotechnol. J.">
        <title>Multi-omics assisted identification of the key and species-specific regulatory components of drought-tolerant mechanisms in Gossypium stocksii.</title>
        <authorList>
            <person name="Yu D."/>
            <person name="Ke L."/>
            <person name="Zhang D."/>
            <person name="Wu Y."/>
            <person name="Sun Y."/>
            <person name="Mei J."/>
            <person name="Sun J."/>
            <person name="Sun Y."/>
        </authorList>
    </citation>
    <scope>NUCLEOTIDE SEQUENCE [LARGE SCALE GENOMIC DNA]</scope>
    <source>
        <strain evidence="2">cv. E1</strain>
        <tissue evidence="1">Leaf</tissue>
    </source>
</reference>
<dbReference type="Proteomes" id="UP000828251">
    <property type="component" value="Unassembled WGS sequence"/>
</dbReference>
<comment type="caution">
    <text evidence="1">The sequence shown here is derived from an EMBL/GenBank/DDBJ whole genome shotgun (WGS) entry which is preliminary data.</text>
</comment>
<dbReference type="EMBL" id="JAIQCV010000011">
    <property type="protein sequence ID" value="KAH1046379.1"/>
    <property type="molecule type" value="Genomic_DNA"/>
</dbReference>
<name>A0A9D3ULH4_9ROSI</name>
<evidence type="ECO:0000313" key="2">
    <source>
        <dbReference type="Proteomes" id="UP000828251"/>
    </source>
</evidence>
<dbReference type="AlphaFoldDB" id="A0A9D3ULH4"/>
<organism evidence="1 2">
    <name type="scientific">Gossypium stocksii</name>
    <dbReference type="NCBI Taxonomy" id="47602"/>
    <lineage>
        <taxon>Eukaryota</taxon>
        <taxon>Viridiplantae</taxon>
        <taxon>Streptophyta</taxon>
        <taxon>Embryophyta</taxon>
        <taxon>Tracheophyta</taxon>
        <taxon>Spermatophyta</taxon>
        <taxon>Magnoliopsida</taxon>
        <taxon>eudicotyledons</taxon>
        <taxon>Gunneridae</taxon>
        <taxon>Pentapetalae</taxon>
        <taxon>rosids</taxon>
        <taxon>malvids</taxon>
        <taxon>Malvales</taxon>
        <taxon>Malvaceae</taxon>
        <taxon>Malvoideae</taxon>
        <taxon>Gossypium</taxon>
    </lineage>
</organism>
<proteinExistence type="predicted"/>
<keyword evidence="2" id="KW-1185">Reference proteome</keyword>
<gene>
    <name evidence="1" type="ORF">J1N35_037163</name>
</gene>